<comment type="caution">
    <text evidence="2">The sequence shown here is derived from an EMBL/GenBank/DDBJ whole genome shotgun (WGS) entry which is preliminary data.</text>
</comment>
<feature type="compositionally biased region" description="Basic and acidic residues" evidence="1">
    <location>
        <begin position="32"/>
        <end position="44"/>
    </location>
</feature>
<protein>
    <submittedName>
        <fullName evidence="2">Uncharacterized protein</fullName>
    </submittedName>
</protein>
<evidence type="ECO:0000313" key="3">
    <source>
        <dbReference type="Proteomes" id="UP001189429"/>
    </source>
</evidence>
<keyword evidence="3" id="KW-1185">Reference proteome</keyword>
<feature type="region of interest" description="Disordered" evidence="1">
    <location>
        <begin position="1"/>
        <end position="125"/>
    </location>
</feature>
<reference evidence="2" key="1">
    <citation type="submission" date="2023-10" db="EMBL/GenBank/DDBJ databases">
        <authorList>
            <person name="Chen Y."/>
            <person name="Shah S."/>
            <person name="Dougan E. K."/>
            <person name="Thang M."/>
            <person name="Chan C."/>
        </authorList>
    </citation>
    <scope>NUCLEOTIDE SEQUENCE [LARGE SCALE GENOMIC DNA]</scope>
</reference>
<evidence type="ECO:0000313" key="2">
    <source>
        <dbReference type="EMBL" id="CAK0812742.1"/>
    </source>
</evidence>
<gene>
    <name evidence="2" type="ORF">PCOR1329_LOCUS16938</name>
</gene>
<sequence length="125" mass="13983">MRQKRSFASTQQNTFQLHVGTESRTIDAANSHNDKHINAREQNAHRNRPTAWPTRPQPGMKAGDADNHDGHGDGDDDDDDSGGRPTTVQQAQARPRSQQSSLKSCRGRCSKNSLRTPPPTWRRET</sequence>
<feature type="compositionally biased region" description="Low complexity" evidence="1">
    <location>
        <begin position="89"/>
        <end position="101"/>
    </location>
</feature>
<feature type="compositionally biased region" description="Polar residues" evidence="1">
    <location>
        <begin position="1"/>
        <end position="16"/>
    </location>
</feature>
<feature type="compositionally biased region" description="Basic and acidic residues" evidence="1">
    <location>
        <begin position="63"/>
        <end position="73"/>
    </location>
</feature>
<organism evidence="2 3">
    <name type="scientific">Prorocentrum cordatum</name>
    <dbReference type="NCBI Taxonomy" id="2364126"/>
    <lineage>
        <taxon>Eukaryota</taxon>
        <taxon>Sar</taxon>
        <taxon>Alveolata</taxon>
        <taxon>Dinophyceae</taxon>
        <taxon>Prorocentrales</taxon>
        <taxon>Prorocentraceae</taxon>
        <taxon>Prorocentrum</taxon>
    </lineage>
</organism>
<accession>A0ABN9R5G6</accession>
<name>A0ABN9R5G6_9DINO</name>
<dbReference type="EMBL" id="CAUYUJ010005223">
    <property type="protein sequence ID" value="CAK0812742.1"/>
    <property type="molecule type" value="Genomic_DNA"/>
</dbReference>
<proteinExistence type="predicted"/>
<dbReference type="Proteomes" id="UP001189429">
    <property type="component" value="Unassembled WGS sequence"/>
</dbReference>
<feature type="compositionally biased region" description="Pro residues" evidence="1">
    <location>
        <begin position="116"/>
        <end position="125"/>
    </location>
</feature>
<evidence type="ECO:0000256" key="1">
    <source>
        <dbReference type="SAM" id="MobiDB-lite"/>
    </source>
</evidence>